<comment type="subcellular location">
    <subcellularLocation>
        <location evidence="1">Nucleus</location>
    </subcellularLocation>
</comment>
<feature type="compositionally biased region" description="Basic and acidic residues" evidence="6">
    <location>
        <begin position="113"/>
        <end position="124"/>
    </location>
</feature>
<feature type="coiled-coil region" evidence="5">
    <location>
        <begin position="529"/>
        <end position="586"/>
    </location>
</feature>
<dbReference type="OrthoDB" id="166375at2759"/>
<reference evidence="11" key="2">
    <citation type="journal article" date="2020" name="PLoS Negl. Trop. Dis.">
        <title>High-quality nuclear genome for Sarcoptes scabiei-A critical resource for a neglected parasite.</title>
        <authorList>
            <person name="Korhonen P.K."/>
            <person name="Gasser R.B."/>
            <person name="Ma G."/>
            <person name="Wang T."/>
            <person name="Stroehlein A.J."/>
            <person name="Young N.D."/>
            <person name="Ang C.S."/>
            <person name="Fernando D.D."/>
            <person name="Lu H.C."/>
            <person name="Taylor S."/>
            <person name="Reynolds S.L."/>
            <person name="Mofiz E."/>
            <person name="Najaraj S.H."/>
            <person name="Gowda H."/>
            <person name="Madugundu A."/>
            <person name="Renuse S."/>
            <person name="Holt D."/>
            <person name="Pandey A."/>
            <person name="Papenfuss A.T."/>
            <person name="Fischer K."/>
        </authorList>
    </citation>
    <scope>NUCLEOTIDE SEQUENCE [LARGE SCALE GENOMIC DNA]</scope>
</reference>
<evidence type="ECO:0000313" key="8">
    <source>
        <dbReference type="EMBL" id="KAF7489818.1"/>
    </source>
</evidence>
<feature type="domain" description="Plus3" evidence="7">
    <location>
        <begin position="347"/>
        <end position="478"/>
    </location>
</feature>
<protein>
    <submittedName>
        <fullName evidence="8 9">RNA polymerase-associated protein Rtf1</fullName>
    </submittedName>
</protein>
<feature type="region of interest" description="Disordered" evidence="6">
    <location>
        <begin position="616"/>
        <end position="675"/>
    </location>
</feature>
<dbReference type="SUPFAM" id="SSF159042">
    <property type="entry name" value="Plus3-like"/>
    <property type="match status" value="1"/>
</dbReference>
<evidence type="ECO:0000313" key="11">
    <source>
        <dbReference type="Proteomes" id="UP000070412"/>
    </source>
</evidence>
<feature type="compositionally biased region" description="Low complexity" evidence="6">
    <location>
        <begin position="652"/>
        <end position="666"/>
    </location>
</feature>
<evidence type="ECO:0000256" key="6">
    <source>
        <dbReference type="SAM" id="MobiDB-lite"/>
    </source>
</evidence>
<evidence type="ECO:0000313" key="12">
    <source>
        <dbReference type="Proteomes" id="UP000616769"/>
    </source>
</evidence>
<feature type="compositionally biased region" description="Basic and acidic residues" evidence="6">
    <location>
        <begin position="232"/>
        <end position="264"/>
    </location>
</feature>
<dbReference type="InterPro" id="IPR036128">
    <property type="entry name" value="Plus3-like_sf"/>
</dbReference>
<dbReference type="InterPro" id="IPR004343">
    <property type="entry name" value="Plus-3_dom"/>
</dbReference>
<dbReference type="Proteomes" id="UP000070412">
    <property type="component" value="Unassembled WGS sequence"/>
</dbReference>
<dbReference type="EMBL" id="WVUK01000063">
    <property type="protein sequence ID" value="KAF7489818.1"/>
    <property type="molecule type" value="Genomic_DNA"/>
</dbReference>
<evidence type="ECO:0000313" key="9">
    <source>
        <dbReference type="EMBL" id="KPL96821.1"/>
    </source>
</evidence>
<proteinExistence type="predicted"/>
<evidence type="ECO:0000256" key="5">
    <source>
        <dbReference type="SAM" id="Coils"/>
    </source>
</evidence>
<keyword evidence="5" id="KW-0175">Coiled coil</keyword>
<dbReference type="PROSITE" id="PS51360">
    <property type="entry name" value="PLUS3"/>
    <property type="match status" value="1"/>
</dbReference>
<dbReference type="Proteomes" id="UP000616769">
    <property type="component" value="Unassembled WGS sequence"/>
</dbReference>
<feature type="compositionally biased region" description="Acidic residues" evidence="6">
    <location>
        <begin position="302"/>
        <end position="319"/>
    </location>
</feature>
<dbReference type="EnsemblMetazoa" id="SSS_4347s_mrna">
    <property type="protein sequence ID" value="KAF7489818.1"/>
    <property type="gene ID" value="SSS_4347"/>
</dbReference>
<dbReference type="SMART" id="SM00719">
    <property type="entry name" value="Plus3"/>
    <property type="match status" value="1"/>
</dbReference>
<reference evidence="8" key="3">
    <citation type="submission" date="2020-01" db="EMBL/GenBank/DDBJ databases">
        <authorList>
            <person name="Korhonen P.K.K."/>
            <person name="Guangxu M.G."/>
            <person name="Wang T.W."/>
            <person name="Stroehlein A.J.S."/>
            <person name="Young N.D."/>
            <person name="Ang C.-S.A."/>
            <person name="Fernando D.W.F."/>
            <person name="Lu H.L."/>
            <person name="Taylor S.T."/>
            <person name="Ehtesham M.E.M."/>
            <person name="Najaraj S.H.N."/>
            <person name="Harsha G.H.G."/>
            <person name="Madugundu A.M."/>
            <person name="Renuse S.R."/>
            <person name="Holt D.H."/>
            <person name="Pandey A.P."/>
            <person name="Papenfuss A.P."/>
            <person name="Gasser R.B.G."/>
            <person name="Fischer K.F."/>
        </authorList>
    </citation>
    <scope>NUCLEOTIDE SEQUENCE</scope>
    <source>
        <strain evidence="8">SSS_KF_BRIS2020</strain>
    </source>
</reference>
<sequence length="762" mass="86705">MPRKRSRSTDSSSSSSLSSASSHSSEDEDDHLEKKSVTNKRNNNEKKKTTSAPVISSDSSSSSDDDDGEWNAKPKAKPKSKSKQQGKKPAKNSSAIQSKKKIKTSVSIDSFDSSDHDSKRRFDEKEEGECDEFSDEADYEVFNDGFDDNLMGDEEDQRKLAQMTEKEREQELFNRSEKREVLKTRFEIEKKLRLAKKKEMKKKEPISSSSSSNSKAIDKNSDLSYTDSTSRSIERRRTMEDKRKMKDAMKGLKAEREKKKEKMQQKLKATDIYSDSSESDDDFNSDQLRTSTKKVNKKSSTSEDDDEDLSSSFSEDSDIESDRKKSDRKRDSNLDKSDRQNQDEIFEFTIEHLNSMRISRHKMANWCHAPFFKDTVINAFVRIGLATGNLPQYTVGQIVDVVETSKIYMLEKTRTNKGLKLKQGDGVERVFRMEYVSNSEFTPNEFNHWFAKMLASKCQFPSKDLVKQKKADIQRAINYNYSEKDIEVIVSEKERFKDKPVNFAMKKAQIMKEKEFAEMNGDHEKAIYLGKEIDRLEEESKKLEKVRTQNIASISFINERNRMRNIKEAERAIAEAAKEAQNNRDDPFTRRKCTPQMVHAVNKNKSLQTIQNTPIVASVKDGDKQASQLESSDLKTDSKITNDSSKNNLNEISKSNQSHSISSNSKSQKDEKDSYEDANDMFSVHNFDIKIDVHSLDIGLSSNGSSSSLSNQNSFSTALLSGLASKTKSNGFSANCSNALSSSGTNRRSLNLDEYKKKKGLI</sequence>
<evidence type="ECO:0000256" key="1">
    <source>
        <dbReference type="ARBA" id="ARBA00004123"/>
    </source>
</evidence>
<dbReference type="OMA" id="ISGCYAR"/>
<accession>A0A131ZSS2</accession>
<dbReference type="VEuPathDB" id="VectorBase:SSCA003817"/>
<keyword evidence="3" id="KW-0804">Transcription</keyword>
<feature type="region of interest" description="Disordered" evidence="6">
    <location>
        <begin position="194"/>
        <end position="338"/>
    </location>
</feature>
<feature type="region of interest" description="Disordered" evidence="6">
    <location>
        <begin position="1"/>
        <end position="134"/>
    </location>
</feature>
<evidence type="ECO:0000256" key="4">
    <source>
        <dbReference type="ARBA" id="ARBA00023242"/>
    </source>
</evidence>
<keyword evidence="2" id="KW-0805">Transcription regulation</keyword>
<feature type="compositionally biased region" description="Basic and acidic residues" evidence="6">
    <location>
        <begin position="31"/>
        <end position="48"/>
    </location>
</feature>
<feature type="compositionally biased region" description="Polar residues" evidence="6">
    <location>
        <begin position="641"/>
        <end position="651"/>
    </location>
</feature>
<dbReference type="Pfam" id="PF03126">
    <property type="entry name" value="Plus-3"/>
    <property type="match status" value="1"/>
</dbReference>
<dbReference type="EMBL" id="JXLN01000093">
    <property type="protein sequence ID" value="KPL96821.1"/>
    <property type="molecule type" value="Genomic_DNA"/>
</dbReference>
<dbReference type="GO" id="GO:0016593">
    <property type="term" value="C:Cdc73/Paf1 complex"/>
    <property type="evidence" value="ECO:0007669"/>
    <property type="project" value="TreeGrafter"/>
</dbReference>
<feature type="compositionally biased region" description="Basic residues" evidence="6">
    <location>
        <begin position="74"/>
        <end position="90"/>
    </location>
</feature>
<feature type="compositionally biased region" description="Low complexity" evidence="6">
    <location>
        <begin position="206"/>
        <end position="215"/>
    </location>
</feature>
<keyword evidence="11" id="KW-1185">Reference proteome</keyword>
<evidence type="ECO:0000259" key="7">
    <source>
        <dbReference type="PROSITE" id="PS51360"/>
    </source>
</evidence>
<organism evidence="9 12">
    <name type="scientific">Sarcoptes scabiei</name>
    <name type="common">Itch mite</name>
    <name type="synonym">Acarus scabiei</name>
    <dbReference type="NCBI Taxonomy" id="52283"/>
    <lineage>
        <taxon>Eukaryota</taxon>
        <taxon>Metazoa</taxon>
        <taxon>Ecdysozoa</taxon>
        <taxon>Arthropoda</taxon>
        <taxon>Chelicerata</taxon>
        <taxon>Arachnida</taxon>
        <taxon>Acari</taxon>
        <taxon>Acariformes</taxon>
        <taxon>Sarcoptiformes</taxon>
        <taxon>Astigmata</taxon>
        <taxon>Psoroptidia</taxon>
        <taxon>Sarcoptoidea</taxon>
        <taxon>Sarcoptidae</taxon>
        <taxon>Sarcoptinae</taxon>
        <taxon>Sarcoptes</taxon>
    </lineage>
</organism>
<name>A0A131ZSS2_SARSC</name>
<evidence type="ECO:0000256" key="3">
    <source>
        <dbReference type="ARBA" id="ARBA00023163"/>
    </source>
</evidence>
<dbReference type="AlphaFoldDB" id="A0A131ZSS2"/>
<dbReference type="PANTHER" id="PTHR13115">
    <property type="entry name" value="RNA POLYMERASE-ASSOCIATED PROTEIN RTF1 HOMOLOG"/>
    <property type="match status" value="1"/>
</dbReference>
<feature type="compositionally biased region" description="Acidic residues" evidence="6">
    <location>
        <begin position="125"/>
        <end position="134"/>
    </location>
</feature>
<keyword evidence="4" id="KW-0539">Nucleus</keyword>
<feature type="compositionally biased region" description="Basic and acidic residues" evidence="6">
    <location>
        <begin position="320"/>
        <end position="338"/>
    </location>
</feature>
<feature type="compositionally biased region" description="Low complexity" evidence="6">
    <location>
        <begin position="9"/>
        <end position="23"/>
    </location>
</feature>
<evidence type="ECO:0000256" key="2">
    <source>
        <dbReference type="ARBA" id="ARBA00023015"/>
    </source>
</evidence>
<reference evidence="9 12" key="1">
    <citation type="journal article" date="2015" name="Parasit. Vectors">
        <title>Draft genome of the scabies mite.</title>
        <authorList>
            <person name="Rider S.D.Jr."/>
            <person name="Morgan M.S."/>
            <person name="Arlian L.G."/>
        </authorList>
    </citation>
    <scope>NUCLEOTIDE SEQUENCE [LARGE SCALE GENOMIC DNA]</scope>
    <source>
        <strain evidence="9">Arlian Lab</strain>
    </source>
</reference>
<reference evidence="10" key="4">
    <citation type="submission" date="2022-06" db="UniProtKB">
        <authorList>
            <consortium name="EnsemblMetazoa"/>
        </authorList>
    </citation>
    <scope>IDENTIFICATION</scope>
</reference>
<dbReference type="PANTHER" id="PTHR13115:SF8">
    <property type="entry name" value="RNA POLYMERASE-ASSOCIATED PROTEIN RTF1 HOMOLOG"/>
    <property type="match status" value="1"/>
</dbReference>
<dbReference type="Gene3D" id="3.90.70.200">
    <property type="entry name" value="Plus-3 domain"/>
    <property type="match status" value="1"/>
</dbReference>
<dbReference type="GO" id="GO:0003677">
    <property type="term" value="F:DNA binding"/>
    <property type="evidence" value="ECO:0007669"/>
    <property type="project" value="InterPro"/>
</dbReference>
<dbReference type="GO" id="GO:1990269">
    <property type="term" value="F:RNA polymerase II C-terminal domain phosphoserine binding"/>
    <property type="evidence" value="ECO:0007669"/>
    <property type="project" value="TreeGrafter"/>
</dbReference>
<gene>
    <name evidence="9" type="ORF">QR98_0001820</name>
    <name evidence="8" type="ORF">SSS_4347</name>
</gene>
<evidence type="ECO:0000313" key="10">
    <source>
        <dbReference type="EnsemblMetazoa" id="KAF7489818.1"/>
    </source>
</evidence>